<name>A0A9P8AUF0_9AGAR</name>
<dbReference type="SUPFAM" id="SSF48056">
    <property type="entry name" value="Di-copper centre-containing domain"/>
    <property type="match status" value="1"/>
</dbReference>
<dbReference type="PRINTS" id="PR00092">
    <property type="entry name" value="TYROSINASE"/>
</dbReference>
<feature type="signal peptide" evidence="3">
    <location>
        <begin position="1"/>
        <end position="15"/>
    </location>
</feature>
<organism evidence="5 6">
    <name type="scientific">Guyanagaster necrorhizus</name>
    <dbReference type="NCBI Taxonomy" id="856835"/>
    <lineage>
        <taxon>Eukaryota</taxon>
        <taxon>Fungi</taxon>
        <taxon>Dikarya</taxon>
        <taxon>Basidiomycota</taxon>
        <taxon>Agaricomycotina</taxon>
        <taxon>Agaricomycetes</taxon>
        <taxon>Agaricomycetidae</taxon>
        <taxon>Agaricales</taxon>
        <taxon>Marasmiineae</taxon>
        <taxon>Physalacriaceae</taxon>
        <taxon>Guyanagaster</taxon>
    </lineage>
</organism>
<proteinExistence type="predicted"/>
<evidence type="ECO:0000259" key="4">
    <source>
        <dbReference type="PROSITE" id="PS00498"/>
    </source>
</evidence>
<accession>A0A9P8AUF0</accession>
<evidence type="ECO:0000256" key="2">
    <source>
        <dbReference type="ARBA" id="ARBA00023008"/>
    </source>
</evidence>
<feature type="chain" id="PRO_5040499989" evidence="3">
    <location>
        <begin position="16"/>
        <end position="336"/>
    </location>
</feature>
<dbReference type="Pfam" id="PF00264">
    <property type="entry name" value="Tyrosinase"/>
    <property type="match status" value="1"/>
</dbReference>
<gene>
    <name evidence="5" type="ORF">BT62DRAFT_919413</name>
</gene>
<dbReference type="GO" id="GO:0046872">
    <property type="term" value="F:metal ion binding"/>
    <property type="evidence" value="ECO:0007669"/>
    <property type="project" value="UniProtKB-KW"/>
</dbReference>
<dbReference type="InterPro" id="IPR008922">
    <property type="entry name" value="Di-copper_centre_dom_sf"/>
</dbReference>
<evidence type="ECO:0000313" key="6">
    <source>
        <dbReference type="Proteomes" id="UP000812287"/>
    </source>
</evidence>
<keyword evidence="2" id="KW-0186">Copper</keyword>
<keyword evidence="1" id="KW-0479">Metal-binding</keyword>
<dbReference type="EMBL" id="MU250533">
    <property type="protein sequence ID" value="KAG7446842.1"/>
    <property type="molecule type" value="Genomic_DNA"/>
</dbReference>
<comment type="caution">
    <text evidence="5">The sequence shown here is derived from an EMBL/GenBank/DDBJ whole genome shotgun (WGS) entry which is preliminary data.</text>
</comment>
<dbReference type="InterPro" id="IPR050316">
    <property type="entry name" value="Tyrosinase/Hemocyanin"/>
</dbReference>
<dbReference type="RefSeq" id="XP_043040342.1">
    <property type="nucleotide sequence ID" value="XM_043184156.1"/>
</dbReference>
<dbReference type="PANTHER" id="PTHR11474">
    <property type="entry name" value="TYROSINASE FAMILY MEMBER"/>
    <property type="match status" value="1"/>
</dbReference>
<keyword evidence="6" id="KW-1185">Reference proteome</keyword>
<reference evidence="5" key="1">
    <citation type="submission" date="2020-11" db="EMBL/GenBank/DDBJ databases">
        <title>Adaptations for nitrogen fixation in a non-lichenized fungal sporocarp promotes dispersal by wood-feeding termites.</title>
        <authorList>
            <consortium name="DOE Joint Genome Institute"/>
            <person name="Koch R.A."/>
            <person name="Yoon G."/>
            <person name="Arayal U."/>
            <person name="Lail K."/>
            <person name="Amirebrahimi M."/>
            <person name="Labutti K."/>
            <person name="Lipzen A."/>
            <person name="Riley R."/>
            <person name="Barry K."/>
            <person name="Henrissat B."/>
            <person name="Grigoriev I.V."/>
            <person name="Herr J.R."/>
            <person name="Aime M.C."/>
        </authorList>
    </citation>
    <scope>NUCLEOTIDE SEQUENCE</scope>
    <source>
        <strain evidence="5">MCA 3950</strain>
    </source>
</reference>
<dbReference type="InterPro" id="IPR002227">
    <property type="entry name" value="Tyrosinase_Cu-bd"/>
</dbReference>
<feature type="domain" description="Tyrosinase copper-binding" evidence="4">
    <location>
        <begin position="240"/>
        <end position="251"/>
    </location>
</feature>
<evidence type="ECO:0000256" key="3">
    <source>
        <dbReference type="SAM" id="SignalP"/>
    </source>
</evidence>
<dbReference type="OrthoDB" id="6132182at2759"/>
<protein>
    <submittedName>
        <fullName evidence="5">Di-copper centre-containing protein</fullName>
    </submittedName>
</protein>
<dbReference type="Gene3D" id="1.10.1280.10">
    <property type="entry name" value="Di-copper center containing domain from catechol oxidase"/>
    <property type="match status" value="1"/>
</dbReference>
<sequence length="336" mass="37440">MGGHLFFLLFVYLAAQDFFVCVKSTPDTPANCTSPAIRVEWNTFTDEEKAAYFDAELCLFKAPAQTSIPGVTSRYEDLVGVHSEQSDIYADNDTWHLTGQFLAVHRYYLYTHETLLRKECGYTGLIPYWNEVPDAGSFANASTILDFGGEGDTESDYAVTSGPFANLTAHLGPGAENANHLVTRRLDAESSLYAGQSYVDAVNNETAFADFQKNLFNTLHDAGHAGVGGDMLNIMTSPNDPIFWLHHAYLDYVWWKWQGDDESRIHDLTDVGYETQGEPSTGYVETNEGTVLYVYDIIPSITVGDVLYTKGGYLCYIYVTQAAEMTWKNFSPSRGE</sequence>
<dbReference type="AlphaFoldDB" id="A0A9P8AUF0"/>
<dbReference type="GeneID" id="66106453"/>
<dbReference type="PROSITE" id="PS00498">
    <property type="entry name" value="TYROSINASE_2"/>
    <property type="match status" value="1"/>
</dbReference>
<evidence type="ECO:0000256" key="1">
    <source>
        <dbReference type="ARBA" id="ARBA00022723"/>
    </source>
</evidence>
<dbReference type="Proteomes" id="UP000812287">
    <property type="component" value="Unassembled WGS sequence"/>
</dbReference>
<evidence type="ECO:0000313" key="5">
    <source>
        <dbReference type="EMBL" id="KAG7446842.1"/>
    </source>
</evidence>
<dbReference type="PANTHER" id="PTHR11474:SF126">
    <property type="entry name" value="TYROSINASE-LIKE PROTEIN TYR-1-RELATED"/>
    <property type="match status" value="1"/>
</dbReference>
<dbReference type="GO" id="GO:0016491">
    <property type="term" value="F:oxidoreductase activity"/>
    <property type="evidence" value="ECO:0007669"/>
    <property type="project" value="InterPro"/>
</dbReference>
<keyword evidence="3" id="KW-0732">Signal</keyword>